<accession>A0A9D1EXY3</accession>
<dbReference type="Pfam" id="PF07030">
    <property type="entry name" value="Phage_Mu_Gp36"/>
    <property type="match status" value="1"/>
</dbReference>
<gene>
    <name evidence="1" type="ORF">IAC10_02410</name>
</gene>
<proteinExistence type="predicted"/>
<evidence type="ECO:0000313" key="1">
    <source>
        <dbReference type="EMBL" id="HIS35472.1"/>
    </source>
</evidence>
<protein>
    <submittedName>
        <fullName evidence="1">DUF1320 domain-containing protein</fullName>
    </submittedName>
</protein>
<name>A0A9D1EXY3_9BACT</name>
<reference evidence="1" key="2">
    <citation type="journal article" date="2021" name="PeerJ">
        <title>Extensive microbial diversity within the chicken gut microbiome revealed by metagenomics and culture.</title>
        <authorList>
            <person name="Gilroy R."/>
            <person name="Ravi A."/>
            <person name="Getino M."/>
            <person name="Pursley I."/>
            <person name="Horton D.L."/>
            <person name="Alikhan N.F."/>
            <person name="Baker D."/>
            <person name="Gharbi K."/>
            <person name="Hall N."/>
            <person name="Watson M."/>
            <person name="Adriaenssens E.M."/>
            <person name="Foster-Nyarko E."/>
            <person name="Jarju S."/>
            <person name="Secka A."/>
            <person name="Antonio M."/>
            <person name="Oren A."/>
            <person name="Chaudhuri R.R."/>
            <person name="La Ragione R."/>
            <person name="Hildebrand F."/>
            <person name="Pallen M.J."/>
        </authorList>
    </citation>
    <scope>NUCLEOTIDE SEQUENCE</scope>
    <source>
        <strain evidence="1">6276</strain>
    </source>
</reference>
<dbReference type="AlphaFoldDB" id="A0A9D1EXY3"/>
<dbReference type="EMBL" id="DVIU01000046">
    <property type="protein sequence ID" value="HIS35472.1"/>
    <property type="molecule type" value="Genomic_DNA"/>
</dbReference>
<dbReference type="InterPro" id="IPR009752">
    <property type="entry name" value="Phage_Mu_GpJ"/>
</dbReference>
<sequence>MDYCTIDDIETQTSTPTLIQLTSDDGQEVVDRVVAQEAILYSSALIDGYLRGRYSLPLDTRFPLLRILAIDLSIHRLYTRRMRDEMPEVIENNYKNAISTLKDIQKGVISLQSENDSFETAGFNAEEYKTNKEIIDRLFGKERMFEY</sequence>
<evidence type="ECO:0000313" key="2">
    <source>
        <dbReference type="Proteomes" id="UP000823928"/>
    </source>
</evidence>
<comment type="caution">
    <text evidence="1">The sequence shown here is derived from an EMBL/GenBank/DDBJ whole genome shotgun (WGS) entry which is preliminary data.</text>
</comment>
<dbReference type="Proteomes" id="UP000823928">
    <property type="component" value="Unassembled WGS sequence"/>
</dbReference>
<reference evidence="1" key="1">
    <citation type="submission" date="2020-10" db="EMBL/GenBank/DDBJ databases">
        <authorList>
            <person name="Gilroy R."/>
        </authorList>
    </citation>
    <scope>NUCLEOTIDE SEQUENCE</scope>
    <source>
        <strain evidence="1">6276</strain>
    </source>
</reference>
<organism evidence="1 2">
    <name type="scientific">Candidatus Scatousia excrementigallinarum</name>
    <dbReference type="NCBI Taxonomy" id="2840935"/>
    <lineage>
        <taxon>Bacteria</taxon>
        <taxon>Candidatus Scatousia</taxon>
    </lineage>
</organism>